<reference evidence="2" key="2">
    <citation type="submission" date="2025-08" db="UniProtKB">
        <authorList>
            <consortium name="Ensembl"/>
        </authorList>
    </citation>
    <scope>IDENTIFICATION</scope>
    <source>
        <strain evidence="2">Isolate ISIS603380</strain>
    </source>
</reference>
<dbReference type="HOGENOM" id="CLU_2573189_0_0_1"/>
<dbReference type="GeneTree" id="ENSGT00390000011791"/>
<accession>G3T1J2</accession>
<dbReference type="OMA" id="APCEEGV"/>
<feature type="compositionally biased region" description="Polar residues" evidence="1">
    <location>
        <begin position="68"/>
        <end position="77"/>
    </location>
</feature>
<dbReference type="InterPro" id="IPR029407">
    <property type="entry name" value="KAAG1"/>
</dbReference>
<keyword evidence="3" id="KW-1185">Reference proteome</keyword>
<organism evidence="2 3">
    <name type="scientific">Loxodonta africana</name>
    <name type="common">African elephant</name>
    <dbReference type="NCBI Taxonomy" id="9785"/>
    <lineage>
        <taxon>Eukaryota</taxon>
        <taxon>Metazoa</taxon>
        <taxon>Chordata</taxon>
        <taxon>Craniata</taxon>
        <taxon>Vertebrata</taxon>
        <taxon>Euteleostomi</taxon>
        <taxon>Mammalia</taxon>
        <taxon>Eutheria</taxon>
        <taxon>Afrotheria</taxon>
        <taxon>Proboscidea</taxon>
        <taxon>Elephantidae</taxon>
        <taxon>Loxodonta</taxon>
    </lineage>
</organism>
<dbReference type="Ensembl" id="ENSLAFT00000008300.1">
    <property type="protein sequence ID" value="ENSLAFP00000006957.1"/>
    <property type="gene ID" value="ENSLAFG00000008302.1"/>
</dbReference>
<dbReference type="STRING" id="9785.ENSLAFP00000006957"/>
<name>G3T1J2_LOXAF</name>
<dbReference type="Pfam" id="PF15354">
    <property type="entry name" value="KAAG1"/>
    <property type="match status" value="1"/>
</dbReference>
<proteinExistence type="predicted"/>
<dbReference type="AlphaFoldDB" id="G3T1J2"/>
<evidence type="ECO:0000313" key="2">
    <source>
        <dbReference type="Ensembl" id="ENSLAFP00000006957.1"/>
    </source>
</evidence>
<reference evidence="2" key="3">
    <citation type="submission" date="2025-09" db="UniProtKB">
        <authorList>
            <consortium name="Ensembl"/>
        </authorList>
    </citation>
    <scope>IDENTIFICATION</scope>
    <source>
        <strain evidence="2">Isolate ISIS603380</strain>
    </source>
</reference>
<evidence type="ECO:0000313" key="3">
    <source>
        <dbReference type="Proteomes" id="UP000007646"/>
    </source>
</evidence>
<reference evidence="2 3" key="1">
    <citation type="submission" date="2009-06" db="EMBL/GenBank/DDBJ databases">
        <title>The Genome Sequence of Loxodonta africana (African elephant).</title>
        <authorList>
            <person name="Di Palma F."/>
            <person name="Heiman D."/>
            <person name="Young S."/>
            <person name="Johnson J."/>
            <person name="Lander E.S."/>
            <person name="Lindblad-Toh K."/>
        </authorList>
    </citation>
    <scope>NUCLEOTIDE SEQUENCE [LARGE SCALE GENOMIC DNA]</scope>
    <source>
        <strain evidence="2 3">Isolate ISIS603380</strain>
    </source>
</reference>
<evidence type="ECO:0000256" key="1">
    <source>
        <dbReference type="SAM" id="MobiDB-lite"/>
    </source>
</evidence>
<feature type="region of interest" description="Disordered" evidence="1">
    <location>
        <begin position="36"/>
        <end position="83"/>
    </location>
</feature>
<protein>
    <submittedName>
        <fullName evidence="2">Kidney associated antigen 1</fullName>
    </submittedName>
</protein>
<sequence>MDDDAAPCEEGVPVAVHQHALHYRLRQVVGPGAGAVHLPRGTPRRLAAPGVAPLLSQLPHRTHGAGSSPETNGQETNPKVREK</sequence>
<dbReference type="Proteomes" id="UP000007646">
    <property type="component" value="Unassembled WGS sequence"/>
</dbReference>
<dbReference type="InParanoid" id="G3T1J2"/>
<dbReference type="eggNOG" id="ENOG502TDZF">
    <property type="taxonomic scope" value="Eukaryota"/>
</dbReference>